<dbReference type="EMBL" id="JAQIZZ010000001">
    <property type="protein sequence ID" value="KAJ5556444.1"/>
    <property type="molecule type" value="Genomic_DNA"/>
</dbReference>
<organism evidence="2 3">
    <name type="scientific">Penicillium frequentans</name>
    <dbReference type="NCBI Taxonomy" id="3151616"/>
    <lineage>
        <taxon>Eukaryota</taxon>
        <taxon>Fungi</taxon>
        <taxon>Dikarya</taxon>
        <taxon>Ascomycota</taxon>
        <taxon>Pezizomycotina</taxon>
        <taxon>Eurotiomycetes</taxon>
        <taxon>Eurotiomycetidae</taxon>
        <taxon>Eurotiales</taxon>
        <taxon>Aspergillaceae</taxon>
        <taxon>Penicillium</taxon>
    </lineage>
</organism>
<keyword evidence="3" id="KW-1185">Reference proteome</keyword>
<sequence>MADDSELVFICFGETGAGKSTFISALGGAVPEEQLVGSAVSATEVVTSYRIPGGKENRILSIVDTPGFNDTRVPSVTSDEATSEPSFTNQAHALQLLRFLNLNNDRSFVGIFWFVNQCRRTCDMVAQARLIHNLLYQHDASSHHSNWSRVTVMLKGDGVGEEGARGAVAAVTKSETVELRFMRVGRKGPEFQIRPDEFDVLITTLPDGTSELRWPSKDHIFQAFPNSPILWTERLDHCKVCGQTGDFRAFYPCHTAVRREHRIKKFHQGPLLRVHGARDIREKWKSVGKKTVIGAAVVGGVVAPVMGAVLCAPAAVAVLPAFIAPHLQGFAMAAATMAATSDAISKTVSIDSSTPRCKIPEVLLSHGKLTRKDYIKIIKDSPFSSTLKGECQNCGHAATSSGCFYFWACCTEIHSAALETPDQNDLESFGTGCLERCETKGCGGLNKEGCVRHCIGCHLKDTPDEHRREFKKGCRGSTESHKSV</sequence>
<dbReference type="GO" id="GO:0005525">
    <property type="term" value="F:GTP binding"/>
    <property type="evidence" value="ECO:0007669"/>
    <property type="project" value="InterPro"/>
</dbReference>
<protein>
    <recommendedName>
        <fullName evidence="1">G domain-containing protein</fullName>
    </recommendedName>
</protein>
<feature type="domain" description="G" evidence="1">
    <location>
        <begin position="11"/>
        <end position="74"/>
    </location>
</feature>
<evidence type="ECO:0000313" key="3">
    <source>
        <dbReference type="Proteomes" id="UP001220324"/>
    </source>
</evidence>
<comment type="caution">
    <text evidence="2">The sequence shown here is derived from an EMBL/GenBank/DDBJ whole genome shotgun (WGS) entry which is preliminary data.</text>
</comment>
<dbReference type="SUPFAM" id="SSF52540">
    <property type="entry name" value="P-loop containing nucleoside triphosphate hydrolases"/>
    <property type="match status" value="1"/>
</dbReference>
<proteinExistence type="predicted"/>
<accession>A0AAD6GIW6</accession>
<dbReference type="InterPro" id="IPR027417">
    <property type="entry name" value="P-loop_NTPase"/>
</dbReference>
<name>A0AAD6GIW6_9EURO</name>
<reference evidence="2 3" key="1">
    <citation type="journal article" date="2023" name="IMA Fungus">
        <title>Comparative genomic study of the Penicillium genus elucidates a diverse pangenome and 15 lateral gene transfer events.</title>
        <authorList>
            <person name="Petersen C."/>
            <person name="Sorensen T."/>
            <person name="Nielsen M.R."/>
            <person name="Sondergaard T.E."/>
            <person name="Sorensen J.L."/>
            <person name="Fitzpatrick D.A."/>
            <person name="Frisvad J.C."/>
            <person name="Nielsen K.L."/>
        </authorList>
    </citation>
    <scope>NUCLEOTIDE SEQUENCE [LARGE SCALE GENOMIC DNA]</scope>
    <source>
        <strain evidence="2 3">IBT 35679</strain>
    </source>
</reference>
<dbReference type="Gene3D" id="3.40.50.300">
    <property type="entry name" value="P-loop containing nucleotide triphosphate hydrolases"/>
    <property type="match status" value="1"/>
</dbReference>
<dbReference type="AlphaFoldDB" id="A0AAD6GIW6"/>
<dbReference type="InterPro" id="IPR006073">
    <property type="entry name" value="GTP-bd"/>
</dbReference>
<gene>
    <name evidence="2" type="ORF">N7494_000359</name>
</gene>
<evidence type="ECO:0000313" key="2">
    <source>
        <dbReference type="EMBL" id="KAJ5556444.1"/>
    </source>
</evidence>
<dbReference type="Proteomes" id="UP001220324">
    <property type="component" value="Unassembled WGS sequence"/>
</dbReference>
<evidence type="ECO:0000259" key="1">
    <source>
        <dbReference type="Pfam" id="PF01926"/>
    </source>
</evidence>
<dbReference type="Pfam" id="PF01926">
    <property type="entry name" value="MMR_HSR1"/>
    <property type="match status" value="1"/>
</dbReference>